<dbReference type="InterPro" id="IPR050422">
    <property type="entry name" value="X-Pro_aminopeptidase_P"/>
</dbReference>
<dbReference type="Gene3D" id="3.90.230.10">
    <property type="entry name" value="Creatinase/methionine aminopeptidase superfamily"/>
    <property type="match status" value="1"/>
</dbReference>
<evidence type="ECO:0000256" key="3">
    <source>
        <dbReference type="ARBA" id="ARBA00022801"/>
    </source>
</evidence>
<dbReference type="InterPro" id="IPR000994">
    <property type="entry name" value="Pept_M24"/>
</dbReference>
<dbReference type="Gene3D" id="3.40.350.10">
    <property type="entry name" value="Creatinase/prolidase N-terminal domain"/>
    <property type="match status" value="2"/>
</dbReference>
<feature type="domain" description="Peptidase M24" evidence="5">
    <location>
        <begin position="319"/>
        <end position="532"/>
    </location>
</feature>
<keyword evidence="8" id="KW-0031">Aminopeptidase</keyword>
<dbReference type="Proteomes" id="UP000005234">
    <property type="component" value="Chromosome"/>
</dbReference>
<dbReference type="InterPro" id="IPR032416">
    <property type="entry name" value="Peptidase_M24_C"/>
</dbReference>
<dbReference type="Pfam" id="PF00557">
    <property type="entry name" value="Peptidase_M24"/>
    <property type="match status" value="1"/>
</dbReference>
<evidence type="ECO:0000259" key="7">
    <source>
        <dbReference type="Pfam" id="PF16188"/>
    </source>
</evidence>
<sequence>MSSHTIHHNRVQALRQRMQAHQVQACIVPSADPHFSEYLPVHWQGRAWLSGFTGSAGTLVVCADHAGVWTDGRYFEQAERELAGSGIELMKLRVPHTAEHIEWLLQHLQPGSTVAVAADSLSLASRQRLERQLADHGLQLRTDLDLPAEIWNDRPALPDAPIFLHDMSYAGSSRGEKISRIRDVMQQHGASHHLVSSLDDIAWITNLRGSDVECNPVFLAHLLISDQGQSVLCTDMSRVAPEIAAELRQDGIALADYAAIHDHLAALPADAVLMLSAAHTACSVAAAIPATVRQVHETLPSTLFKAIKSDHELAHIRETMRQDGAALVRGAKQLLDRLAEGEALSELDVADIFLQARAERPGFVGISFDTIAGYQANGALPHYRATPELHAKLKPEGLLLVDSGGQYLGGTTDITRMWALGPLTDQQRSDSTLVLKGLIGLSRARFPKGASGPQLDALARAPLWQAGLDFGHGTGHGVGYFLNVHEGPHGIRPPAPGGALVPLQAGMINSIEPGVYRPGHYGIRHENLVVIRPALSTEFGEFLEFETLTLCPIDPATLEISMLDTSEREWLNNYHARVLESLSPLLQAEERNWLAQRCRPVDHRPHPVT</sequence>
<gene>
    <name evidence="8" type="ordered locus">Fraau_1883</name>
</gene>
<keyword evidence="8" id="KW-0645">Protease</keyword>
<organism evidence="8 9">
    <name type="scientific">Frateuria aurantia (strain ATCC 33424 / DSM 6220 / KCTC 2777 / LMG 1558 / NBRC 3245 / NCIMB 13370)</name>
    <name type="common">Acetobacter aurantius</name>
    <dbReference type="NCBI Taxonomy" id="767434"/>
    <lineage>
        <taxon>Bacteria</taxon>
        <taxon>Pseudomonadati</taxon>
        <taxon>Pseudomonadota</taxon>
        <taxon>Gammaproteobacteria</taxon>
        <taxon>Lysobacterales</taxon>
        <taxon>Rhodanobacteraceae</taxon>
        <taxon>Frateuria</taxon>
    </lineage>
</organism>
<dbReference type="GO" id="GO:0005737">
    <property type="term" value="C:cytoplasm"/>
    <property type="evidence" value="ECO:0007669"/>
    <property type="project" value="UniProtKB-ARBA"/>
</dbReference>
<evidence type="ECO:0000256" key="2">
    <source>
        <dbReference type="ARBA" id="ARBA00022723"/>
    </source>
</evidence>
<keyword evidence="4" id="KW-0464">Manganese</keyword>
<comment type="similarity">
    <text evidence="1">Belongs to the peptidase M24B family.</text>
</comment>
<evidence type="ECO:0000313" key="8">
    <source>
        <dbReference type="EMBL" id="AFC86276.1"/>
    </source>
</evidence>
<dbReference type="InterPro" id="IPR033740">
    <property type="entry name" value="Pept_M24B"/>
</dbReference>
<dbReference type="GO" id="GO:0070006">
    <property type="term" value="F:metalloaminopeptidase activity"/>
    <property type="evidence" value="ECO:0007669"/>
    <property type="project" value="InterPro"/>
</dbReference>
<dbReference type="Pfam" id="PF16189">
    <property type="entry name" value="Creatinase_N_2"/>
    <property type="match status" value="1"/>
</dbReference>
<keyword evidence="9" id="KW-1185">Reference proteome</keyword>
<dbReference type="SUPFAM" id="SSF53092">
    <property type="entry name" value="Creatinase/prolidase N-terminal domain"/>
    <property type="match status" value="1"/>
</dbReference>
<dbReference type="HOGENOM" id="CLU_011781_2_4_6"/>
<protein>
    <submittedName>
        <fullName evidence="8">Xaa-Pro aminopeptidase</fullName>
    </submittedName>
</protein>
<dbReference type="FunFam" id="3.90.230.10:FF:000007">
    <property type="entry name" value="Xaa-Pro aminopeptidase P"/>
    <property type="match status" value="1"/>
</dbReference>
<feature type="domain" description="Peptidase M24 C-terminal" evidence="7">
    <location>
        <begin position="541"/>
        <end position="601"/>
    </location>
</feature>
<dbReference type="STRING" id="767434.Fraau_1883"/>
<dbReference type="eggNOG" id="COG0006">
    <property type="taxonomic scope" value="Bacteria"/>
</dbReference>
<dbReference type="GO" id="GO:0046872">
    <property type="term" value="F:metal ion binding"/>
    <property type="evidence" value="ECO:0007669"/>
    <property type="project" value="UniProtKB-KW"/>
</dbReference>
<keyword evidence="2" id="KW-0479">Metal-binding</keyword>
<dbReference type="CDD" id="cd01085">
    <property type="entry name" value="APP"/>
    <property type="match status" value="1"/>
</dbReference>
<dbReference type="PANTHER" id="PTHR43763:SF6">
    <property type="entry name" value="XAA-PRO AMINOPEPTIDASE 1"/>
    <property type="match status" value="1"/>
</dbReference>
<dbReference type="Pfam" id="PF16188">
    <property type="entry name" value="Peptidase_M24_C"/>
    <property type="match status" value="1"/>
</dbReference>
<dbReference type="KEGG" id="fau:Fraau_1883"/>
<dbReference type="OrthoDB" id="9806388at2"/>
<feature type="domain" description="Creatinase N-terminal" evidence="6">
    <location>
        <begin position="10"/>
        <end position="135"/>
    </location>
</feature>
<name>H8L064_FRAAD</name>
<evidence type="ECO:0000256" key="1">
    <source>
        <dbReference type="ARBA" id="ARBA00008766"/>
    </source>
</evidence>
<dbReference type="SUPFAM" id="SSF55920">
    <property type="entry name" value="Creatinase/aminopeptidase"/>
    <property type="match status" value="1"/>
</dbReference>
<evidence type="ECO:0000259" key="6">
    <source>
        <dbReference type="Pfam" id="PF01321"/>
    </source>
</evidence>
<dbReference type="RefSeq" id="WP_014403281.1">
    <property type="nucleotide sequence ID" value="NC_017033.1"/>
</dbReference>
<evidence type="ECO:0000259" key="5">
    <source>
        <dbReference type="Pfam" id="PF00557"/>
    </source>
</evidence>
<dbReference type="InterPro" id="IPR000587">
    <property type="entry name" value="Creatinase_N"/>
</dbReference>
<accession>H8L064</accession>
<dbReference type="PANTHER" id="PTHR43763">
    <property type="entry name" value="XAA-PRO AMINOPEPTIDASE 1"/>
    <property type="match status" value="1"/>
</dbReference>
<evidence type="ECO:0000256" key="4">
    <source>
        <dbReference type="ARBA" id="ARBA00023211"/>
    </source>
</evidence>
<dbReference type="InterPro" id="IPR029149">
    <property type="entry name" value="Creatin/AminoP/Spt16_N"/>
</dbReference>
<reference evidence="8" key="1">
    <citation type="submission" date="2012-02" db="EMBL/GenBank/DDBJ databases">
        <title>The complete genome of Frateuria aurantia DSM 6220.</title>
        <authorList>
            <consortium name="US DOE Joint Genome Institute (JGI-PGF)"/>
            <person name="Lucas S."/>
            <person name="Copeland A."/>
            <person name="Lapidus A."/>
            <person name="Glavina del Rio T."/>
            <person name="Dalin E."/>
            <person name="Tice H."/>
            <person name="Bruce D."/>
            <person name="Goodwin L."/>
            <person name="Pitluck S."/>
            <person name="Peters L."/>
            <person name="Ovchinnikova G."/>
            <person name="Teshima H."/>
            <person name="Kyrpides N."/>
            <person name="Mavromatis K."/>
            <person name="Ivanova N."/>
            <person name="Brettin T."/>
            <person name="Detter J.C."/>
            <person name="Han C."/>
            <person name="Larimer F."/>
            <person name="Land M."/>
            <person name="Hauser L."/>
            <person name="Markowitz V."/>
            <person name="Cheng J.-F."/>
            <person name="Hugenholtz P."/>
            <person name="Woyke T."/>
            <person name="Wu D."/>
            <person name="Brambilla E."/>
            <person name="Klenk H.-P."/>
            <person name="Eisen J.A."/>
        </authorList>
    </citation>
    <scope>NUCLEOTIDE SEQUENCE</scope>
    <source>
        <strain evidence="8">DSM 6220</strain>
    </source>
</reference>
<dbReference type="AlphaFoldDB" id="H8L064"/>
<dbReference type="EMBL" id="CP003350">
    <property type="protein sequence ID" value="AFC86276.1"/>
    <property type="molecule type" value="Genomic_DNA"/>
</dbReference>
<dbReference type="Pfam" id="PF01321">
    <property type="entry name" value="Creatinase_N"/>
    <property type="match status" value="1"/>
</dbReference>
<proteinExistence type="inferred from homology"/>
<dbReference type="InterPro" id="IPR036005">
    <property type="entry name" value="Creatinase/aminopeptidase-like"/>
</dbReference>
<keyword evidence="3" id="KW-0378">Hydrolase</keyword>
<evidence type="ECO:0000313" key="9">
    <source>
        <dbReference type="Proteomes" id="UP000005234"/>
    </source>
</evidence>